<evidence type="ECO:0000313" key="1">
    <source>
        <dbReference type="EMBL" id="MEQ2159891.1"/>
    </source>
</evidence>
<reference evidence="1 2" key="1">
    <citation type="submission" date="2021-06" db="EMBL/GenBank/DDBJ databases">
        <authorList>
            <person name="Palmer J.M."/>
        </authorList>
    </citation>
    <scope>NUCLEOTIDE SEQUENCE [LARGE SCALE GENOMIC DNA]</scope>
    <source>
        <strain evidence="1 2">GA_2019</strain>
        <tissue evidence="1">Muscle</tissue>
    </source>
</reference>
<name>A0ABV0MLA5_9TELE</name>
<accession>A0ABV0MLA5</accession>
<dbReference type="Proteomes" id="UP001476798">
    <property type="component" value="Unassembled WGS sequence"/>
</dbReference>
<sequence length="112" mass="12723">MEVEGLGCPLSVVYVELGLWKLNFHRFISSCWLFQSILGTICRIFAVHCYCVQHEAGIVAQLITETLHSDVDSLSQLEIKFTVISVENFLLFYPGSRNVDKIISRPPALFIF</sequence>
<proteinExistence type="predicted"/>
<protein>
    <submittedName>
        <fullName evidence="1">Uncharacterized protein</fullName>
    </submittedName>
</protein>
<organism evidence="1 2">
    <name type="scientific">Goodea atripinnis</name>
    <dbReference type="NCBI Taxonomy" id="208336"/>
    <lineage>
        <taxon>Eukaryota</taxon>
        <taxon>Metazoa</taxon>
        <taxon>Chordata</taxon>
        <taxon>Craniata</taxon>
        <taxon>Vertebrata</taxon>
        <taxon>Euteleostomi</taxon>
        <taxon>Actinopterygii</taxon>
        <taxon>Neopterygii</taxon>
        <taxon>Teleostei</taxon>
        <taxon>Neoteleostei</taxon>
        <taxon>Acanthomorphata</taxon>
        <taxon>Ovalentaria</taxon>
        <taxon>Atherinomorphae</taxon>
        <taxon>Cyprinodontiformes</taxon>
        <taxon>Goodeidae</taxon>
        <taxon>Goodea</taxon>
    </lineage>
</organism>
<keyword evidence="2" id="KW-1185">Reference proteome</keyword>
<dbReference type="EMBL" id="JAHRIO010003742">
    <property type="protein sequence ID" value="MEQ2159891.1"/>
    <property type="molecule type" value="Genomic_DNA"/>
</dbReference>
<gene>
    <name evidence="1" type="ORF">GOODEAATRI_027902</name>
</gene>
<comment type="caution">
    <text evidence="1">The sequence shown here is derived from an EMBL/GenBank/DDBJ whole genome shotgun (WGS) entry which is preliminary data.</text>
</comment>
<evidence type="ECO:0000313" key="2">
    <source>
        <dbReference type="Proteomes" id="UP001476798"/>
    </source>
</evidence>